<proteinExistence type="predicted"/>
<evidence type="ECO:0000256" key="1">
    <source>
        <dbReference type="SAM" id="Phobius"/>
    </source>
</evidence>
<feature type="transmembrane region" description="Helical" evidence="1">
    <location>
        <begin position="27"/>
        <end position="46"/>
    </location>
</feature>
<keyword evidence="1" id="KW-1133">Transmembrane helix</keyword>
<dbReference type="EMBL" id="DUHT01000051">
    <property type="protein sequence ID" value="HIH64844.1"/>
    <property type="molecule type" value="Genomic_DNA"/>
</dbReference>
<keyword evidence="1" id="KW-0812">Transmembrane</keyword>
<organism evidence="2 3">
    <name type="scientific">Methanothermobacter thermautotrophicus</name>
    <name type="common">Methanobacterium thermoformicicum</name>
    <dbReference type="NCBI Taxonomy" id="145262"/>
    <lineage>
        <taxon>Archaea</taxon>
        <taxon>Methanobacteriati</taxon>
        <taxon>Methanobacteriota</taxon>
        <taxon>Methanomada group</taxon>
        <taxon>Methanobacteria</taxon>
        <taxon>Methanobacteriales</taxon>
        <taxon>Methanobacteriaceae</taxon>
        <taxon>Methanothermobacter</taxon>
    </lineage>
</organism>
<evidence type="ECO:0000313" key="2">
    <source>
        <dbReference type="EMBL" id="HIH64844.1"/>
    </source>
</evidence>
<dbReference type="AlphaFoldDB" id="A0A7J4MWV9"/>
<reference evidence="3" key="1">
    <citation type="journal article" date="2020" name="bioRxiv">
        <title>A rank-normalized archaeal taxonomy based on genome phylogeny resolves widespread incomplete and uneven classifications.</title>
        <authorList>
            <person name="Rinke C."/>
            <person name="Chuvochina M."/>
            <person name="Mussig A.J."/>
            <person name="Chaumeil P.-A."/>
            <person name="Waite D.W."/>
            <person name="Whitman W.B."/>
            <person name="Parks D.H."/>
            <person name="Hugenholtz P."/>
        </authorList>
    </citation>
    <scope>NUCLEOTIDE SEQUENCE [LARGE SCALE GENOMIC DNA]</scope>
</reference>
<accession>A0A7J4MWV9</accession>
<keyword evidence="1" id="KW-0472">Membrane</keyword>
<sequence>NIAVAMVFPVLMAIFSAFAPVFTFKQFYPVTAAASVLGVLALVTAFV</sequence>
<name>A0A7J4MWV9_METTF</name>
<gene>
    <name evidence="2" type="ORF">HA285_04505</name>
</gene>
<feature type="non-terminal residue" evidence="2">
    <location>
        <position position="1"/>
    </location>
</feature>
<dbReference type="Proteomes" id="UP000538031">
    <property type="component" value="Unassembled WGS sequence"/>
</dbReference>
<feature type="transmembrane region" description="Helical" evidence="1">
    <location>
        <begin position="6"/>
        <end position="22"/>
    </location>
</feature>
<comment type="caution">
    <text evidence="2">The sequence shown here is derived from an EMBL/GenBank/DDBJ whole genome shotgun (WGS) entry which is preliminary data.</text>
</comment>
<evidence type="ECO:0000313" key="3">
    <source>
        <dbReference type="Proteomes" id="UP000538031"/>
    </source>
</evidence>
<protein>
    <submittedName>
        <fullName evidence="2">NADH-quinone oxidoreductase subunit M</fullName>
    </submittedName>
</protein>